<dbReference type="HOGENOM" id="CLU_007800_1_0_10"/>
<gene>
    <name evidence="2" type="ORF">HMPREF1056_01251</name>
</gene>
<evidence type="ECO:0000259" key="1">
    <source>
        <dbReference type="Pfam" id="PF10593"/>
    </source>
</evidence>
<dbReference type="AlphaFoldDB" id="A0A0E2AT35"/>
<organism evidence="2 3">
    <name type="scientific">Bacteroides fragilis CL07T12C05</name>
    <dbReference type="NCBI Taxonomy" id="997883"/>
    <lineage>
        <taxon>Bacteria</taxon>
        <taxon>Pseudomonadati</taxon>
        <taxon>Bacteroidota</taxon>
        <taxon>Bacteroidia</taxon>
        <taxon>Bacteroidales</taxon>
        <taxon>Bacteroidaceae</taxon>
        <taxon>Bacteroides</taxon>
    </lineage>
</organism>
<evidence type="ECO:0000313" key="2">
    <source>
        <dbReference type="EMBL" id="EIY98777.1"/>
    </source>
</evidence>
<name>A0A0E2AT35_BACFG</name>
<dbReference type="InterPro" id="IPR018310">
    <property type="entry name" value="Put_endonuclease_Z1-dom"/>
</dbReference>
<proteinExistence type="predicted"/>
<dbReference type="PATRIC" id="fig|997883.3.peg.1320"/>
<protein>
    <recommendedName>
        <fullName evidence="1">Putative endonuclease Z1 domain-containing protein</fullName>
    </recommendedName>
</protein>
<feature type="domain" description="Putative endonuclease Z1" evidence="1">
    <location>
        <begin position="404"/>
        <end position="639"/>
    </location>
</feature>
<evidence type="ECO:0000313" key="3">
    <source>
        <dbReference type="Proteomes" id="UP000003879"/>
    </source>
</evidence>
<accession>A0A0E2AT35</accession>
<comment type="caution">
    <text evidence="2">The sequence shown here is derived from an EMBL/GenBank/DDBJ whole genome shotgun (WGS) entry which is preliminary data.</text>
</comment>
<dbReference type="Pfam" id="PF10593">
    <property type="entry name" value="Z1"/>
    <property type="match status" value="1"/>
</dbReference>
<dbReference type="EMBL" id="AGXN01000006">
    <property type="protein sequence ID" value="EIY98777.1"/>
    <property type="molecule type" value="Genomic_DNA"/>
</dbReference>
<dbReference type="Proteomes" id="UP000003879">
    <property type="component" value="Unassembled WGS sequence"/>
</dbReference>
<reference evidence="2 3" key="1">
    <citation type="submission" date="2012-02" db="EMBL/GenBank/DDBJ databases">
        <title>The Genome Sequence of Bacteroides fragilis CL07T12C05.</title>
        <authorList>
            <consortium name="The Broad Institute Genome Sequencing Platform"/>
            <person name="Earl A."/>
            <person name="Ward D."/>
            <person name="Feldgarden M."/>
            <person name="Gevers D."/>
            <person name="Zitomersky N.L."/>
            <person name="Coyne M.J."/>
            <person name="Comstock L.E."/>
            <person name="Young S.K."/>
            <person name="Zeng Q."/>
            <person name="Gargeya S."/>
            <person name="Fitzgerald M."/>
            <person name="Haas B."/>
            <person name="Abouelleil A."/>
            <person name="Alvarado L."/>
            <person name="Arachchi H.M."/>
            <person name="Berlin A."/>
            <person name="Chapman S.B."/>
            <person name="Gearin G."/>
            <person name="Goldberg J."/>
            <person name="Griggs A."/>
            <person name="Gujja S."/>
            <person name="Hansen M."/>
            <person name="Heiman D."/>
            <person name="Howarth C."/>
            <person name="Larimer J."/>
            <person name="Lui A."/>
            <person name="MacDonald P.J.P."/>
            <person name="McCowen C."/>
            <person name="Montmayeur A."/>
            <person name="Murphy C."/>
            <person name="Neiman D."/>
            <person name="Pearson M."/>
            <person name="Priest M."/>
            <person name="Roberts A."/>
            <person name="Saif S."/>
            <person name="Shea T."/>
            <person name="Sisk P."/>
            <person name="Stolte C."/>
            <person name="Sykes S."/>
            <person name="Wortman J."/>
            <person name="Nusbaum C."/>
            <person name="Birren B."/>
        </authorList>
    </citation>
    <scope>NUCLEOTIDE SEQUENCE [LARGE SCALE GENOMIC DNA]</scope>
    <source>
        <strain evidence="2 3">CL07T12C05</strain>
    </source>
</reference>
<dbReference type="RefSeq" id="WP_005795653.1">
    <property type="nucleotide sequence ID" value="NZ_JH724215.1"/>
</dbReference>
<sequence>MQNQIINMCRVLIGPNAVVTDDQINDAIERVSLIFPNMDIAQVKSELLSLYGVRIQDFQILEGNERRQPWLRDFKAERKSTWDFWVRYKQYLSEQKGFAPLVIQKLDEMSDRILDNLFNPQLTNITIDKKGLVVGQVQSGKTANYTGLICKAADAGFNFIVVLAGILNNLRSQTQSRIDEGFLGFDTQYERAYNINNTTKIGVGLIPGFDSAIANSYTTSLDSGDFNSRAANTAGFNFNAPQPIILVVKKNASVLKRLNTWLKAQAGGHKIANKSLLLIDDEADNASINTKKDKDLDPTAINKGIRTLIGQFNRSAYVGYTATPFANIFIAQDESDLFPRDFIINLPAPTNYIGPEKVFGTSIDVEEEEDLLPIVVPISDYLTFIPEGHKKNDPKPTFADIPESLKTAIKSFILTCAIRLARGQENKHNSMLIHVSRYQLWQNEIKELVAQQFSYYKQEIEANDPSVLSEFQDLLENDYTETTNKIKNSTLSNIDHCLQVHQWEDIKPLLFKVVQKIEVKSINGSSGDIVDYQLNSKNGVSVIAIGGDKLSRGLTLEGLSISYFLRASKMYDTLMQMGRWFGYRPGYVDLCRLFTSAELNEWYRHIAVASAELREEFNYLAESRSTPDKYALKVRTHPGCLQITALNKMRNTKEIQVSWASRLIETYQLPIDKGLKNRNLVATDELLAGLGEPIIKDGDYLWKNVPANQICDYFNEFTVAESLKKVNLELIVKYINELQGHNELTNWSVALMNKSAGSGPNKEYRFCNKYKVNCFYRNRAIDTDYKTYFIRKNHIVGNQADEFVDLEKDMLNEALETTKRESVDNGKIWSKAYPKPLVVRSSFRPKTQPLLIIYPLNPIGANVMKNGVPAEGSTVFVESDDPFVGFAISFPATDTSFAVNYKVNMVGEYADIEDNFDNENDNEYRE</sequence>